<feature type="signal peptide" evidence="1">
    <location>
        <begin position="1"/>
        <end position="23"/>
    </location>
</feature>
<dbReference type="AlphaFoldDB" id="A0A8S3WQF9"/>
<proteinExistence type="predicted"/>
<feature type="domain" description="Ig-like" evidence="2">
    <location>
        <begin position="35"/>
        <end position="127"/>
    </location>
</feature>
<keyword evidence="1" id="KW-0732">Signal</keyword>
<evidence type="ECO:0000313" key="4">
    <source>
        <dbReference type="Proteomes" id="UP000691718"/>
    </source>
</evidence>
<name>A0A8S3WQF9_PARAO</name>
<keyword evidence="4" id="KW-1185">Reference proteome</keyword>
<sequence length="294" mass="33508">MFRSRSVVVNISIFLLTLQGTLCLRNVQLLVPDSVERGSRVEMKCVYDLEQEVLYTVKWYRGDREFCRYSPRDVPPLKIFRIPGIEVDREATDSQRLTIQAATRTANGRYTCEVSADAPSFQTAQVHALMYVVDLPKSGPEMQGLKQYYRPGMKLKVECVSHNSLPAANLSFFINSEPAHKQHVWHRVGPANGSLWNAYSTIQFVVQKHHFIRGKMKIRCTANIYSIYLKSNEQCALEERVPTTPDSLPEINEVVLYPIHRMAETSDCAVKTCDATVATLFTILCHMILFINDD</sequence>
<evidence type="ECO:0000313" key="3">
    <source>
        <dbReference type="EMBL" id="CAG4972128.1"/>
    </source>
</evidence>
<dbReference type="PANTHER" id="PTHR21261">
    <property type="entry name" value="BEAT PROTEIN"/>
    <property type="match status" value="1"/>
</dbReference>
<dbReference type="EMBL" id="CAJQZP010000610">
    <property type="protein sequence ID" value="CAG4972128.1"/>
    <property type="molecule type" value="Genomic_DNA"/>
</dbReference>
<evidence type="ECO:0000256" key="1">
    <source>
        <dbReference type="SAM" id="SignalP"/>
    </source>
</evidence>
<dbReference type="PROSITE" id="PS50835">
    <property type="entry name" value="IG_LIKE"/>
    <property type="match status" value="1"/>
</dbReference>
<comment type="caution">
    <text evidence="3">The sequence shown here is derived from an EMBL/GenBank/DDBJ whole genome shotgun (WGS) entry which is preliminary data.</text>
</comment>
<dbReference type="SMART" id="SM00409">
    <property type="entry name" value="IG"/>
    <property type="match status" value="1"/>
</dbReference>
<gene>
    <name evidence="3" type="ORF">PAPOLLO_LOCUS8558</name>
</gene>
<feature type="chain" id="PRO_5035832798" evidence="1">
    <location>
        <begin position="24"/>
        <end position="294"/>
    </location>
</feature>
<dbReference type="InterPro" id="IPR007110">
    <property type="entry name" value="Ig-like_dom"/>
</dbReference>
<accession>A0A8S3WQF9</accession>
<dbReference type="InterPro" id="IPR003599">
    <property type="entry name" value="Ig_sub"/>
</dbReference>
<evidence type="ECO:0000259" key="2">
    <source>
        <dbReference type="PROSITE" id="PS50835"/>
    </source>
</evidence>
<protein>
    <submittedName>
        <fullName evidence="3">(apollo) hypothetical protein</fullName>
    </submittedName>
</protein>
<organism evidence="3 4">
    <name type="scientific">Parnassius apollo</name>
    <name type="common">Apollo butterfly</name>
    <name type="synonym">Papilio apollo</name>
    <dbReference type="NCBI Taxonomy" id="110799"/>
    <lineage>
        <taxon>Eukaryota</taxon>
        <taxon>Metazoa</taxon>
        <taxon>Ecdysozoa</taxon>
        <taxon>Arthropoda</taxon>
        <taxon>Hexapoda</taxon>
        <taxon>Insecta</taxon>
        <taxon>Pterygota</taxon>
        <taxon>Neoptera</taxon>
        <taxon>Endopterygota</taxon>
        <taxon>Lepidoptera</taxon>
        <taxon>Glossata</taxon>
        <taxon>Ditrysia</taxon>
        <taxon>Papilionoidea</taxon>
        <taxon>Papilionidae</taxon>
        <taxon>Parnassiinae</taxon>
        <taxon>Parnassini</taxon>
        <taxon>Parnassius</taxon>
        <taxon>Parnassius</taxon>
    </lineage>
</organism>
<reference evidence="3" key="1">
    <citation type="submission" date="2021-04" db="EMBL/GenBank/DDBJ databases">
        <authorList>
            <person name="Tunstrom K."/>
        </authorList>
    </citation>
    <scope>NUCLEOTIDE SEQUENCE</scope>
</reference>
<dbReference type="OrthoDB" id="6419989at2759"/>
<dbReference type="Proteomes" id="UP000691718">
    <property type="component" value="Unassembled WGS sequence"/>
</dbReference>
<dbReference type="FunFam" id="2.60.40.10:FF:000437">
    <property type="entry name" value="Beat-IIIc, isoform A"/>
    <property type="match status" value="1"/>
</dbReference>
<dbReference type="PANTHER" id="PTHR21261:SF15">
    <property type="entry name" value="BEATEN PATH IIIA, ISOFORM D-RELATED"/>
    <property type="match status" value="1"/>
</dbReference>
<dbReference type="Pfam" id="PF13895">
    <property type="entry name" value="Ig_2"/>
    <property type="match status" value="1"/>
</dbReference>